<reference evidence="7 8" key="1">
    <citation type="submission" date="2018-05" db="EMBL/GenBank/DDBJ databases">
        <title>Genomic Encyclopedia of Type Strains, Phase IV (KMG-IV): sequencing the most valuable type-strain genomes for metagenomic binning, comparative biology and taxonomic classification.</title>
        <authorList>
            <person name="Goeker M."/>
        </authorList>
    </citation>
    <scope>NUCLEOTIDE SEQUENCE [LARGE SCALE GENOMIC DNA]</scope>
    <source>
        <strain evidence="7 8">DSM 566</strain>
    </source>
</reference>
<feature type="transmembrane region" description="Helical" evidence="5">
    <location>
        <begin position="40"/>
        <end position="62"/>
    </location>
</feature>
<evidence type="ECO:0000313" key="8">
    <source>
        <dbReference type="Proteomes" id="UP000247811"/>
    </source>
</evidence>
<dbReference type="RefSeq" id="WP_110399311.1">
    <property type="nucleotide sequence ID" value="NZ_QJJS01000002.1"/>
</dbReference>
<keyword evidence="8" id="KW-1185">Reference proteome</keyword>
<feature type="transmembrane region" description="Helical" evidence="5">
    <location>
        <begin position="82"/>
        <end position="99"/>
    </location>
</feature>
<keyword evidence="2 5" id="KW-0812">Transmembrane</keyword>
<feature type="domain" description="TMEM205-like" evidence="6">
    <location>
        <begin position="9"/>
        <end position="108"/>
    </location>
</feature>
<evidence type="ECO:0000256" key="4">
    <source>
        <dbReference type="ARBA" id="ARBA00023136"/>
    </source>
</evidence>
<protein>
    <submittedName>
        <fullName evidence="7">Uncharacterized protein DUF4149</fullName>
    </submittedName>
</protein>
<evidence type="ECO:0000256" key="5">
    <source>
        <dbReference type="SAM" id="Phobius"/>
    </source>
</evidence>
<evidence type="ECO:0000259" key="6">
    <source>
        <dbReference type="Pfam" id="PF13664"/>
    </source>
</evidence>
<name>A0A318H7N3_9BURK</name>
<dbReference type="AlphaFoldDB" id="A0A318H7N3"/>
<keyword evidence="3 5" id="KW-1133">Transmembrane helix</keyword>
<keyword evidence="4 5" id="KW-0472">Membrane</keyword>
<gene>
    <name evidence="7" type="ORF">C7444_102153</name>
</gene>
<evidence type="ECO:0000256" key="1">
    <source>
        <dbReference type="ARBA" id="ARBA00004370"/>
    </source>
</evidence>
<dbReference type="InterPro" id="IPR025423">
    <property type="entry name" value="TMEM205-like"/>
</dbReference>
<evidence type="ECO:0000256" key="3">
    <source>
        <dbReference type="ARBA" id="ARBA00022989"/>
    </source>
</evidence>
<dbReference type="Proteomes" id="UP000247811">
    <property type="component" value="Unassembled WGS sequence"/>
</dbReference>
<evidence type="ECO:0000313" key="7">
    <source>
        <dbReference type="EMBL" id="PXW98674.1"/>
    </source>
</evidence>
<proteinExistence type="predicted"/>
<dbReference type="Pfam" id="PF13664">
    <property type="entry name" value="DUF4149"/>
    <property type="match status" value="1"/>
</dbReference>
<feature type="transmembrane region" description="Helical" evidence="5">
    <location>
        <begin position="119"/>
        <end position="139"/>
    </location>
</feature>
<sequence>MLLRVRGVLVALWLGLVVTLALVVAPTLFGQLDRVLAGQVAGAMFRIEAHAALGLAAALFLIERRLARSAALQGSPLPMTGLLLVLGALFCTVFGYFALQPMMEAIKAGTPGRWSFGMLHGLSSSFFALKGLLLLVLMWRCVSATASGPCARPVAATASRA</sequence>
<organism evidence="7 8">
    <name type="scientific">Sphaerotilus hippei</name>
    <dbReference type="NCBI Taxonomy" id="744406"/>
    <lineage>
        <taxon>Bacteria</taxon>
        <taxon>Pseudomonadati</taxon>
        <taxon>Pseudomonadota</taxon>
        <taxon>Betaproteobacteria</taxon>
        <taxon>Burkholderiales</taxon>
        <taxon>Sphaerotilaceae</taxon>
        <taxon>Sphaerotilus</taxon>
    </lineage>
</organism>
<comment type="caution">
    <text evidence="7">The sequence shown here is derived from an EMBL/GenBank/DDBJ whole genome shotgun (WGS) entry which is preliminary data.</text>
</comment>
<comment type="subcellular location">
    <subcellularLocation>
        <location evidence="1">Membrane</location>
    </subcellularLocation>
</comment>
<dbReference type="EMBL" id="QJJS01000002">
    <property type="protein sequence ID" value="PXW98674.1"/>
    <property type="molecule type" value="Genomic_DNA"/>
</dbReference>
<dbReference type="GO" id="GO:0016020">
    <property type="term" value="C:membrane"/>
    <property type="evidence" value="ECO:0007669"/>
    <property type="project" value="UniProtKB-SubCell"/>
</dbReference>
<accession>A0A318H7N3</accession>
<evidence type="ECO:0000256" key="2">
    <source>
        <dbReference type="ARBA" id="ARBA00022692"/>
    </source>
</evidence>
<dbReference type="OrthoDB" id="5797290at2"/>